<dbReference type="EMBL" id="SNRW01044449">
    <property type="protein sequence ID" value="KAA6324145.1"/>
    <property type="molecule type" value="Genomic_DNA"/>
</dbReference>
<proteinExistence type="predicted"/>
<accession>A0A5J4QS58</accession>
<evidence type="ECO:0000313" key="2">
    <source>
        <dbReference type="Proteomes" id="UP000324800"/>
    </source>
</evidence>
<reference evidence="1 2" key="1">
    <citation type="submission" date="2019-03" db="EMBL/GenBank/DDBJ databases">
        <title>Single cell metagenomics reveals metabolic interactions within the superorganism composed of flagellate Streblomastix strix and complex community of Bacteroidetes bacteria on its surface.</title>
        <authorList>
            <person name="Treitli S.C."/>
            <person name="Kolisko M."/>
            <person name="Husnik F."/>
            <person name="Keeling P."/>
            <person name="Hampl V."/>
        </authorList>
    </citation>
    <scope>NUCLEOTIDE SEQUENCE [LARGE SCALE GENOMIC DNA]</scope>
    <source>
        <strain evidence="1">ST1C</strain>
    </source>
</reference>
<name>A0A5J4QS58_9EUKA</name>
<organism evidence="1 2">
    <name type="scientific">Streblomastix strix</name>
    <dbReference type="NCBI Taxonomy" id="222440"/>
    <lineage>
        <taxon>Eukaryota</taxon>
        <taxon>Metamonada</taxon>
        <taxon>Preaxostyla</taxon>
        <taxon>Oxymonadida</taxon>
        <taxon>Streblomastigidae</taxon>
        <taxon>Streblomastix</taxon>
    </lineage>
</organism>
<gene>
    <name evidence="1" type="ORF">EZS28_054224</name>
</gene>
<protein>
    <submittedName>
        <fullName evidence="1">Uncharacterized protein</fullName>
    </submittedName>
</protein>
<evidence type="ECO:0000313" key="1">
    <source>
        <dbReference type="EMBL" id="KAA6324145.1"/>
    </source>
</evidence>
<feature type="non-terminal residue" evidence="1">
    <location>
        <position position="1"/>
    </location>
</feature>
<comment type="caution">
    <text evidence="1">The sequence shown here is derived from an EMBL/GenBank/DDBJ whole genome shotgun (WGS) entry which is preliminary data.</text>
</comment>
<dbReference type="Proteomes" id="UP000324800">
    <property type="component" value="Unassembled WGS sequence"/>
</dbReference>
<sequence length="15" mass="1597">ALTLGVELLEAINQL</sequence>